<dbReference type="EMBL" id="CAADJE010000011">
    <property type="protein sequence ID" value="VFS58118.1"/>
    <property type="molecule type" value="Genomic_DNA"/>
</dbReference>
<proteinExistence type="predicted"/>
<dbReference type="Pfam" id="PF08501">
    <property type="entry name" value="Shikimate_dh_N"/>
    <property type="match status" value="1"/>
</dbReference>
<dbReference type="Gene3D" id="3.40.50.10860">
    <property type="entry name" value="Leucine Dehydrogenase, chain A, domain 1"/>
    <property type="match status" value="1"/>
</dbReference>
<dbReference type="NCBIfam" id="NF009202">
    <property type="entry name" value="PRK12550.1"/>
    <property type="match status" value="1"/>
</dbReference>
<dbReference type="Proteomes" id="UP000345637">
    <property type="component" value="Unassembled WGS sequence"/>
</dbReference>
<feature type="domain" description="Shikimate dehydrogenase substrate binding N-terminal" evidence="4">
    <location>
        <begin position="23"/>
        <end position="90"/>
    </location>
</feature>
<dbReference type="CDD" id="cd01065">
    <property type="entry name" value="NAD_bind_Shikimate_DH"/>
    <property type="match status" value="1"/>
</dbReference>
<accession>A0A485AFH4</accession>
<dbReference type="GO" id="GO:0005829">
    <property type="term" value="C:cytosol"/>
    <property type="evidence" value="ECO:0007669"/>
    <property type="project" value="TreeGrafter"/>
</dbReference>
<dbReference type="PANTHER" id="PTHR21089">
    <property type="entry name" value="SHIKIMATE DEHYDROGENASE"/>
    <property type="match status" value="1"/>
</dbReference>
<dbReference type="Gene3D" id="3.40.50.720">
    <property type="entry name" value="NAD(P)-binding Rossmann-like Domain"/>
    <property type="match status" value="1"/>
</dbReference>
<dbReference type="InterPro" id="IPR013708">
    <property type="entry name" value="Shikimate_DH-bd_N"/>
</dbReference>
<evidence type="ECO:0000256" key="1">
    <source>
        <dbReference type="ARBA" id="ARBA00022857"/>
    </source>
</evidence>
<evidence type="ECO:0000256" key="3">
    <source>
        <dbReference type="SAM" id="MobiDB-lite"/>
    </source>
</evidence>
<dbReference type="InterPro" id="IPR022893">
    <property type="entry name" value="Shikimate_DH_fam"/>
</dbReference>
<name>A0A485AFH4_RAOPL</name>
<feature type="region of interest" description="Disordered" evidence="3">
    <location>
        <begin position="303"/>
        <end position="328"/>
    </location>
</feature>
<evidence type="ECO:0000259" key="4">
    <source>
        <dbReference type="Pfam" id="PF08501"/>
    </source>
</evidence>
<gene>
    <name evidence="5" type="ORF">NCTC12998_00689</name>
</gene>
<dbReference type="GO" id="GO:0019632">
    <property type="term" value="P:shikimate metabolic process"/>
    <property type="evidence" value="ECO:0007669"/>
    <property type="project" value="TreeGrafter"/>
</dbReference>
<protein>
    <submittedName>
        <fullName evidence="5">Shikimate 5-dehydrogenase-like protein HI_0607</fullName>
        <ecNumber evidence="5">1.1.1.-</ecNumber>
    </submittedName>
</protein>
<dbReference type="SUPFAM" id="SSF51735">
    <property type="entry name" value="NAD(P)-binding Rossmann-fold domains"/>
    <property type="match status" value="1"/>
</dbReference>
<dbReference type="GO" id="GO:0004764">
    <property type="term" value="F:shikimate 3-dehydrogenase (NADP+) activity"/>
    <property type="evidence" value="ECO:0007669"/>
    <property type="project" value="InterPro"/>
</dbReference>
<dbReference type="AlphaFoldDB" id="A0A485AFH4"/>
<dbReference type="EC" id="1.1.1.-" evidence="5"/>
<dbReference type="InterPro" id="IPR036291">
    <property type="entry name" value="NAD(P)-bd_dom_sf"/>
</dbReference>
<dbReference type="SUPFAM" id="SSF53223">
    <property type="entry name" value="Aminoacid dehydrogenase-like, N-terminal domain"/>
    <property type="match status" value="1"/>
</dbReference>
<reference evidence="5 6" key="1">
    <citation type="submission" date="2019-03" db="EMBL/GenBank/DDBJ databases">
        <authorList>
            <consortium name="Pathogen Informatics"/>
        </authorList>
    </citation>
    <scope>NUCLEOTIDE SEQUENCE [LARGE SCALE GENOMIC DNA]</scope>
    <source>
        <strain evidence="5 6">NCTC12998</strain>
    </source>
</reference>
<keyword evidence="2 5" id="KW-0560">Oxidoreductase</keyword>
<organism evidence="5 6">
    <name type="scientific">Raoultella planticola</name>
    <name type="common">Klebsiella planticola</name>
    <dbReference type="NCBI Taxonomy" id="575"/>
    <lineage>
        <taxon>Bacteria</taxon>
        <taxon>Pseudomonadati</taxon>
        <taxon>Pseudomonadota</taxon>
        <taxon>Gammaproteobacteria</taxon>
        <taxon>Enterobacterales</taxon>
        <taxon>Enterobacteriaceae</taxon>
        <taxon>Klebsiella/Raoultella group</taxon>
        <taxon>Raoultella</taxon>
    </lineage>
</organism>
<dbReference type="InterPro" id="IPR046346">
    <property type="entry name" value="Aminoacid_DH-like_N_sf"/>
</dbReference>
<evidence type="ECO:0000313" key="5">
    <source>
        <dbReference type="EMBL" id="VFS58118.1"/>
    </source>
</evidence>
<dbReference type="GO" id="GO:0009423">
    <property type="term" value="P:chorismate biosynthetic process"/>
    <property type="evidence" value="ECO:0007669"/>
    <property type="project" value="TreeGrafter"/>
</dbReference>
<sequence length="328" mass="35169">MINRETQLCMSLAGRPGNFGTRFHNYLYEKLGLNFIYKAFTTQDIAAAVGGVRALGIRGCAVSMPFKESCMPFLDAIDPSARVIDSVNTIVNDNGRLTGLNTDYIAVKSLIDSHQLDTHASVMIQGSGGMGKAVIAAFRDAGFRDVVIAARNRDSGLALAKQYGFQWQPQPEGIRADILVNVTPLGMAGGTQSDTLAFSQSMVGQAQVVFDVVALPSQTPLIRLAQRLDKQIISGAEVIALQAVEQFALYTGVRPDADLVQRGCGICAGGVSLSAREGRSYPGFLVSYSLPPLHRSPLLTRHNSKRPGVAPPPCNIVSHISEPAGNRW</sequence>
<evidence type="ECO:0000313" key="6">
    <source>
        <dbReference type="Proteomes" id="UP000345637"/>
    </source>
</evidence>
<dbReference type="GO" id="GO:0050661">
    <property type="term" value="F:NADP binding"/>
    <property type="evidence" value="ECO:0007669"/>
    <property type="project" value="TreeGrafter"/>
</dbReference>
<keyword evidence="1" id="KW-0521">NADP</keyword>
<dbReference type="PANTHER" id="PTHR21089:SF9">
    <property type="entry name" value="SHIKIMATE DEHYDROGENASE-LIKE PROTEIN HI_0607"/>
    <property type="match status" value="1"/>
</dbReference>
<evidence type="ECO:0000256" key="2">
    <source>
        <dbReference type="ARBA" id="ARBA00023002"/>
    </source>
</evidence>